<evidence type="ECO:0000256" key="1">
    <source>
        <dbReference type="ARBA" id="ARBA00004429"/>
    </source>
</evidence>
<comment type="function">
    <text evidence="7">Part of the tripartite ATP-independent periplasmic (TRAP) transport system.</text>
</comment>
<feature type="transmembrane region" description="Helical" evidence="7">
    <location>
        <begin position="170"/>
        <end position="192"/>
    </location>
</feature>
<feature type="transmembrane region" description="Helical" evidence="7">
    <location>
        <begin position="48"/>
        <end position="69"/>
    </location>
</feature>
<comment type="subunit">
    <text evidence="7">The complex comprises the extracytoplasmic solute receptor protein and the two transmembrane proteins.</text>
</comment>
<protein>
    <recommendedName>
        <fullName evidence="7">TRAP transporter large permease protein</fullName>
    </recommendedName>
</protein>
<accession>A0A4R3JAF6</accession>
<proteinExistence type="inferred from homology"/>
<feature type="transmembrane region" description="Helical" evidence="7">
    <location>
        <begin position="313"/>
        <end position="330"/>
    </location>
</feature>
<keyword evidence="3 7" id="KW-0997">Cell inner membrane</keyword>
<feature type="domain" description="TRAP C4-dicarboxylate transport system permease DctM subunit" evidence="8">
    <location>
        <begin position="7"/>
        <end position="416"/>
    </location>
</feature>
<dbReference type="EMBL" id="SLZU01000008">
    <property type="protein sequence ID" value="TCS62828.1"/>
    <property type="molecule type" value="Genomic_DNA"/>
</dbReference>
<evidence type="ECO:0000256" key="3">
    <source>
        <dbReference type="ARBA" id="ARBA00022519"/>
    </source>
</evidence>
<evidence type="ECO:0000256" key="6">
    <source>
        <dbReference type="ARBA" id="ARBA00023136"/>
    </source>
</evidence>
<dbReference type="Pfam" id="PF06808">
    <property type="entry name" value="DctM"/>
    <property type="match status" value="1"/>
</dbReference>
<keyword evidence="2" id="KW-1003">Cell membrane</keyword>
<dbReference type="NCBIfam" id="TIGR00786">
    <property type="entry name" value="dctM"/>
    <property type="match status" value="1"/>
</dbReference>
<dbReference type="AlphaFoldDB" id="A0A4R3JAF6"/>
<keyword evidence="5 7" id="KW-1133">Transmembrane helix</keyword>
<keyword evidence="6 7" id="KW-0472">Membrane</keyword>
<dbReference type="PANTHER" id="PTHR33362:SF2">
    <property type="entry name" value="TRAP TRANSPORTER LARGE PERMEASE PROTEIN"/>
    <property type="match status" value="1"/>
</dbReference>
<dbReference type="GO" id="GO:0005886">
    <property type="term" value="C:plasma membrane"/>
    <property type="evidence" value="ECO:0007669"/>
    <property type="project" value="UniProtKB-SubCell"/>
</dbReference>
<comment type="similarity">
    <text evidence="7">Belongs to the TRAP transporter large permease family.</text>
</comment>
<name>A0A4R3JAF6_9RHOB</name>
<feature type="transmembrane region" description="Helical" evidence="7">
    <location>
        <begin position="242"/>
        <end position="260"/>
    </location>
</feature>
<feature type="transmembrane region" description="Helical" evidence="7">
    <location>
        <begin position="213"/>
        <end position="236"/>
    </location>
</feature>
<dbReference type="PIRSF" id="PIRSF006066">
    <property type="entry name" value="HI0050"/>
    <property type="match status" value="1"/>
</dbReference>
<feature type="transmembrane region" description="Helical" evidence="7">
    <location>
        <begin position="358"/>
        <end position="385"/>
    </location>
</feature>
<evidence type="ECO:0000313" key="9">
    <source>
        <dbReference type="EMBL" id="TCS62828.1"/>
    </source>
</evidence>
<evidence type="ECO:0000256" key="4">
    <source>
        <dbReference type="ARBA" id="ARBA00022692"/>
    </source>
</evidence>
<feature type="transmembrane region" description="Helical" evidence="7">
    <location>
        <begin position="392"/>
        <end position="416"/>
    </location>
</feature>
<feature type="transmembrane region" description="Helical" evidence="7">
    <location>
        <begin position="272"/>
        <end position="293"/>
    </location>
</feature>
<evidence type="ECO:0000313" key="10">
    <source>
        <dbReference type="Proteomes" id="UP000295696"/>
    </source>
</evidence>
<dbReference type="GO" id="GO:0022857">
    <property type="term" value="F:transmembrane transporter activity"/>
    <property type="evidence" value="ECO:0007669"/>
    <property type="project" value="UniProtKB-UniRule"/>
</dbReference>
<organism evidence="9 10">
    <name type="scientific">Primorskyibacter sedentarius</name>
    <dbReference type="NCBI Taxonomy" id="745311"/>
    <lineage>
        <taxon>Bacteria</taxon>
        <taxon>Pseudomonadati</taxon>
        <taxon>Pseudomonadota</taxon>
        <taxon>Alphaproteobacteria</taxon>
        <taxon>Rhodobacterales</taxon>
        <taxon>Roseobacteraceae</taxon>
        <taxon>Primorskyibacter</taxon>
    </lineage>
</organism>
<dbReference type="OrthoDB" id="9790209at2"/>
<comment type="caution">
    <text evidence="9">The sequence shown here is derived from an EMBL/GenBank/DDBJ whole genome shotgun (WGS) entry which is preliminary data.</text>
</comment>
<evidence type="ECO:0000259" key="8">
    <source>
        <dbReference type="Pfam" id="PF06808"/>
    </source>
</evidence>
<evidence type="ECO:0000256" key="7">
    <source>
        <dbReference type="RuleBase" id="RU369079"/>
    </source>
</evidence>
<keyword evidence="4 7" id="KW-0812">Transmembrane</keyword>
<comment type="subcellular location">
    <subcellularLocation>
        <location evidence="1 7">Cell inner membrane</location>
        <topology evidence="1 7">Multi-pass membrane protein</topology>
    </subcellularLocation>
</comment>
<dbReference type="InterPro" id="IPR004681">
    <property type="entry name" value="TRAP_DctM"/>
</dbReference>
<reference evidence="9 10" key="1">
    <citation type="submission" date="2019-03" db="EMBL/GenBank/DDBJ databases">
        <title>Genomic Encyclopedia of Type Strains, Phase IV (KMG-IV): sequencing the most valuable type-strain genomes for metagenomic binning, comparative biology and taxonomic classification.</title>
        <authorList>
            <person name="Goeker M."/>
        </authorList>
    </citation>
    <scope>NUCLEOTIDE SEQUENCE [LARGE SCALE GENOMIC DNA]</scope>
    <source>
        <strain evidence="9 10">DSM 104836</strain>
    </source>
</reference>
<feature type="transmembrane region" description="Helical" evidence="7">
    <location>
        <begin position="335"/>
        <end position="352"/>
    </location>
</feature>
<keyword evidence="7" id="KW-0813">Transport</keyword>
<dbReference type="Proteomes" id="UP000295696">
    <property type="component" value="Unassembled WGS sequence"/>
</dbReference>
<keyword evidence="10" id="KW-1185">Reference proteome</keyword>
<evidence type="ECO:0000256" key="5">
    <source>
        <dbReference type="ARBA" id="ARBA00022989"/>
    </source>
</evidence>
<gene>
    <name evidence="9" type="ORF">EDD52_108123</name>
</gene>
<feature type="transmembrane region" description="Helical" evidence="7">
    <location>
        <begin position="135"/>
        <end position="158"/>
    </location>
</feature>
<dbReference type="PANTHER" id="PTHR33362">
    <property type="entry name" value="SIALIC ACID TRAP TRANSPORTER PERMEASE PROTEIN SIAT-RELATED"/>
    <property type="match status" value="1"/>
</dbReference>
<feature type="transmembrane region" description="Helical" evidence="7">
    <location>
        <begin position="6"/>
        <end position="36"/>
    </location>
</feature>
<dbReference type="RefSeq" id="WP_132245471.1">
    <property type="nucleotide sequence ID" value="NZ_SLZU01000008.1"/>
</dbReference>
<dbReference type="InterPro" id="IPR010656">
    <property type="entry name" value="DctM"/>
</dbReference>
<evidence type="ECO:0000256" key="2">
    <source>
        <dbReference type="ARBA" id="ARBA00022475"/>
    </source>
</evidence>
<sequence length="425" mass="44536">MILTMLAVMLIHVVLGLPLFLSLMATAVVGFSFVGFDQMARIMPQQAFGGIDVFSLMAIPLFILAGNLMNNGQMTPRLLALADRLVGHFRGGLGHVNVTASVFFAGVNGSAVADTSALGTLLIPGMRQAGFPGTYAAGLTAASSLIGPIVPPSIFMILYASLTGTSVGSLFLGGVLPGIALGLAFMGMNVVYARIYNVEKNQRRAKLREIACAAYAALPALIAPVIIVAGIVLGIVTPTESGALTVAYVLIWGLWTRNLSVRNAWIALRETSILTSAVFVIIAISSIVSWQLAFANAPQAFVGVLEPFANSPTLTLIAISGVTFITGMFMEEVSALFLLTPIILPVAQIAGVDPVHLGIVMTLNITIALITPPLGACIFVAAAVGKVDITRLFVAIWPFIAVALGVLLVIILIPGLTTWLPSRLM</sequence>